<dbReference type="RefSeq" id="WP_111628065.1">
    <property type="nucleotide sequence ID" value="NZ_QLMC01000002.1"/>
</dbReference>
<dbReference type="InterPro" id="IPR020904">
    <property type="entry name" value="Sc_DH/Rdtase_CS"/>
</dbReference>
<reference evidence="3 4" key="1">
    <citation type="submission" date="2018-06" db="EMBL/GenBank/DDBJ databases">
        <title>Genomic Encyclopedia of Archaeal and Bacterial Type Strains, Phase II (KMG-II): from individual species to whole genera.</title>
        <authorList>
            <person name="Goeker M."/>
        </authorList>
    </citation>
    <scope>NUCLEOTIDE SEQUENCE [LARGE SCALE GENOMIC DNA]</scope>
    <source>
        <strain evidence="3 4">DSM 21851</strain>
    </source>
</reference>
<comment type="caution">
    <text evidence="3">The sequence shown here is derived from an EMBL/GenBank/DDBJ whole genome shotgun (WGS) entry which is preliminary data.</text>
</comment>
<dbReference type="Pfam" id="PF13561">
    <property type="entry name" value="adh_short_C2"/>
    <property type="match status" value="1"/>
</dbReference>
<sequence>MQTVIVTGGAQGIGRVTTQYLLTHGYQVAVWENDTEALEEFSGTLKASNAKAQVIHCDITSETAVKNAVRATLDRFRQINHLINNAAIMVEKPLDRFSLEDWNNVIGTNLTGPFLCAKYTARHLTEQQGSIVNLCSTRAFQSEPDTFAYSASKGGIFALTHSLAISLGPAVRVNCISPGWIDVSALKKKGKARNEPLRPEDHAQHPAGRVGQADDIARMILFLLDDANSFITGQNFTVDGGMTRKMIYVP</sequence>
<dbReference type="OrthoDB" id="9788235at2"/>
<keyword evidence="4" id="KW-1185">Reference proteome</keyword>
<dbReference type="PANTHER" id="PTHR24321">
    <property type="entry name" value="DEHYDROGENASES, SHORT CHAIN"/>
    <property type="match status" value="1"/>
</dbReference>
<gene>
    <name evidence="3" type="ORF">LX87_02016</name>
</gene>
<proteinExistence type="inferred from homology"/>
<comment type="similarity">
    <text evidence="1">Belongs to the short-chain dehydrogenases/reductases (SDR) family.</text>
</comment>
<dbReference type="GO" id="GO:0016491">
    <property type="term" value="F:oxidoreductase activity"/>
    <property type="evidence" value="ECO:0007669"/>
    <property type="project" value="UniProtKB-KW"/>
</dbReference>
<protein>
    <submittedName>
        <fullName evidence="3">NAD(P)-dependent dehydrogenase (Short-subunit alcohol dehydrogenase family)</fullName>
    </submittedName>
</protein>
<evidence type="ECO:0000256" key="1">
    <source>
        <dbReference type="ARBA" id="ARBA00006484"/>
    </source>
</evidence>
<dbReference type="PROSITE" id="PS00061">
    <property type="entry name" value="ADH_SHORT"/>
    <property type="match status" value="1"/>
</dbReference>
<evidence type="ECO:0000313" key="4">
    <source>
        <dbReference type="Proteomes" id="UP000248790"/>
    </source>
</evidence>
<dbReference type="Proteomes" id="UP000248790">
    <property type="component" value="Unassembled WGS sequence"/>
</dbReference>
<organism evidence="3 4">
    <name type="scientific">Larkinella arboricola</name>
    <dbReference type="NCBI Taxonomy" id="643671"/>
    <lineage>
        <taxon>Bacteria</taxon>
        <taxon>Pseudomonadati</taxon>
        <taxon>Bacteroidota</taxon>
        <taxon>Cytophagia</taxon>
        <taxon>Cytophagales</taxon>
        <taxon>Spirosomataceae</taxon>
        <taxon>Larkinella</taxon>
    </lineage>
</organism>
<dbReference type="InterPro" id="IPR002347">
    <property type="entry name" value="SDR_fam"/>
</dbReference>
<dbReference type="EMBL" id="QLMC01000002">
    <property type="protein sequence ID" value="RAK00314.1"/>
    <property type="molecule type" value="Genomic_DNA"/>
</dbReference>
<accession>A0A327X4M9</accession>
<dbReference type="PRINTS" id="PR00081">
    <property type="entry name" value="GDHRDH"/>
</dbReference>
<dbReference type="PANTHER" id="PTHR24321:SF8">
    <property type="entry name" value="ESTRADIOL 17-BETA-DEHYDROGENASE 8-RELATED"/>
    <property type="match status" value="1"/>
</dbReference>
<evidence type="ECO:0000256" key="2">
    <source>
        <dbReference type="ARBA" id="ARBA00023002"/>
    </source>
</evidence>
<keyword evidence="2" id="KW-0560">Oxidoreductase</keyword>
<name>A0A327X4M9_LARAB</name>
<evidence type="ECO:0000313" key="3">
    <source>
        <dbReference type="EMBL" id="RAK00314.1"/>
    </source>
</evidence>
<dbReference type="PRINTS" id="PR00080">
    <property type="entry name" value="SDRFAMILY"/>
</dbReference>
<dbReference type="SUPFAM" id="SSF51735">
    <property type="entry name" value="NAD(P)-binding Rossmann-fold domains"/>
    <property type="match status" value="1"/>
</dbReference>
<dbReference type="FunFam" id="3.40.50.720:FF:000084">
    <property type="entry name" value="Short-chain dehydrogenase reductase"/>
    <property type="match status" value="1"/>
</dbReference>
<dbReference type="InterPro" id="IPR036291">
    <property type="entry name" value="NAD(P)-bd_dom_sf"/>
</dbReference>
<dbReference type="Gene3D" id="3.40.50.720">
    <property type="entry name" value="NAD(P)-binding Rossmann-like Domain"/>
    <property type="match status" value="1"/>
</dbReference>
<dbReference type="AlphaFoldDB" id="A0A327X4M9"/>